<gene>
    <name evidence="1" type="ORF">SAMN05444159_3826</name>
</gene>
<organism evidence="1 2">
    <name type="scientific">Bradyrhizobium lablabi</name>
    <dbReference type="NCBI Taxonomy" id="722472"/>
    <lineage>
        <taxon>Bacteria</taxon>
        <taxon>Pseudomonadati</taxon>
        <taxon>Pseudomonadota</taxon>
        <taxon>Alphaproteobacteria</taxon>
        <taxon>Hyphomicrobiales</taxon>
        <taxon>Nitrobacteraceae</taxon>
        <taxon>Bradyrhizobium</taxon>
    </lineage>
</organism>
<protein>
    <recommendedName>
        <fullName evidence="3">Cysteine rich repeat-containing protein</fullName>
    </recommendedName>
</protein>
<proteinExistence type="predicted"/>
<evidence type="ECO:0000313" key="1">
    <source>
        <dbReference type="EMBL" id="SHK65475.1"/>
    </source>
</evidence>
<dbReference type="Proteomes" id="UP000189935">
    <property type="component" value="Chromosome I"/>
</dbReference>
<accession>A0A1M6U883</accession>
<dbReference type="AlphaFoldDB" id="A0A1M6U883"/>
<evidence type="ECO:0008006" key="3">
    <source>
        <dbReference type="Google" id="ProtNLM"/>
    </source>
</evidence>
<reference evidence="1 2" key="1">
    <citation type="submission" date="2016-11" db="EMBL/GenBank/DDBJ databases">
        <authorList>
            <person name="Jaros S."/>
            <person name="Januszkiewicz K."/>
            <person name="Wedrychowicz H."/>
        </authorList>
    </citation>
    <scope>NUCLEOTIDE SEQUENCE [LARGE SCALE GENOMIC DNA]</scope>
    <source>
        <strain evidence="1 2">GAS499</strain>
    </source>
</reference>
<evidence type="ECO:0000313" key="2">
    <source>
        <dbReference type="Proteomes" id="UP000189935"/>
    </source>
</evidence>
<sequence>MQAGDCPAKSTRFEDIAAALNKAPSCLKANQIFEACRYEDSSGLNSDLALCQGASGPVLDACEYASRRADELSAIIKKKCDAEAAKSPLPEACPAKSTQFDDIVVALKEAPSCDRAMKIFEACEFGASGDIGLGAVVEKKCEGDFFARLKDLQRRLYQREMRVCDRKYRNESGTMYLSFTAFCRADVAQRYSRRALKAAQPSRPR</sequence>
<name>A0A1M6U883_9BRAD</name>
<dbReference type="RefSeq" id="WP_349642739.1">
    <property type="nucleotide sequence ID" value="NZ_LT670844.1"/>
</dbReference>
<dbReference type="EMBL" id="LT670844">
    <property type="protein sequence ID" value="SHK65475.1"/>
    <property type="molecule type" value="Genomic_DNA"/>
</dbReference>